<keyword evidence="4" id="KW-0812">Transmembrane</keyword>
<dbReference type="Pfam" id="PF00990">
    <property type="entry name" value="GGDEF"/>
    <property type="match status" value="1"/>
</dbReference>
<keyword evidence="7" id="KW-1185">Reference proteome</keyword>
<dbReference type="EMBL" id="JEMY01000008">
    <property type="protein sequence ID" value="EXI90267.1"/>
    <property type="molecule type" value="Genomic_DNA"/>
</dbReference>
<reference evidence="6" key="1">
    <citation type="submission" date="2014-02" db="EMBL/GenBank/DDBJ databases">
        <title>Expanding our view of genomic diversity in Candidatus Accumulibacter clades.</title>
        <authorList>
            <person name="Skennerton C.T."/>
            <person name="Barr J.J."/>
            <person name="Slater F.R."/>
            <person name="Bond P.L."/>
            <person name="Tyson G.W."/>
        </authorList>
    </citation>
    <scope>NUCLEOTIDE SEQUENCE [LARGE SCALE GENOMIC DNA]</scope>
</reference>
<keyword evidence="4" id="KW-1133">Transmembrane helix</keyword>
<feature type="domain" description="GGDEF" evidence="5">
    <location>
        <begin position="304"/>
        <end position="437"/>
    </location>
</feature>
<feature type="compositionally biased region" description="Basic and acidic residues" evidence="3">
    <location>
        <begin position="444"/>
        <end position="461"/>
    </location>
</feature>
<evidence type="ECO:0000256" key="3">
    <source>
        <dbReference type="SAM" id="MobiDB-lite"/>
    </source>
</evidence>
<proteinExistence type="predicted"/>
<dbReference type="InterPro" id="IPR000160">
    <property type="entry name" value="GGDEF_dom"/>
</dbReference>
<protein>
    <recommendedName>
        <fullName evidence="1">diguanylate cyclase</fullName>
        <ecNumber evidence="1">2.7.7.65</ecNumber>
    </recommendedName>
</protein>
<feature type="region of interest" description="Disordered" evidence="3">
    <location>
        <begin position="433"/>
        <end position="461"/>
    </location>
</feature>
<evidence type="ECO:0000259" key="5">
    <source>
        <dbReference type="PROSITE" id="PS50887"/>
    </source>
</evidence>
<dbReference type="SMART" id="SM00267">
    <property type="entry name" value="GGDEF"/>
    <property type="match status" value="1"/>
</dbReference>
<dbReference type="NCBIfam" id="TIGR00254">
    <property type="entry name" value="GGDEF"/>
    <property type="match status" value="1"/>
</dbReference>
<dbReference type="InterPro" id="IPR050469">
    <property type="entry name" value="Diguanylate_Cyclase"/>
</dbReference>
<dbReference type="PATRIC" id="fig|1454004.3.peg.1021"/>
<name>A0A011QLP9_ACCRE</name>
<comment type="caution">
    <text evidence="6">The sequence shown here is derived from an EMBL/GenBank/DDBJ whole genome shotgun (WGS) entry which is preliminary data.</text>
</comment>
<evidence type="ECO:0000313" key="6">
    <source>
        <dbReference type="EMBL" id="EXI90267.1"/>
    </source>
</evidence>
<evidence type="ECO:0000256" key="1">
    <source>
        <dbReference type="ARBA" id="ARBA00012528"/>
    </source>
</evidence>
<organism evidence="6 7">
    <name type="scientific">Accumulibacter regalis</name>
    <dbReference type="NCBI Taxonomy" id="522306"/>
    <lineage>
        <taxon>Bacteria</taxon>
        <taxon>Pseudomonadati</taxon>
        <taxon>Pseudomonadota</taxon>
        <taxon>Betaproteobacteria</taxon>
        <taxon>Candidatus Accumulibacter</taxon>
    </lineage>
</organism>
<dbReference type="PANTHER" id="PTHR45138">
    <property type="entry name" value="REGULATORY COMPONENTS OF SENSORY TRANSDUCTION SYSTEM"/>
    <property type="match status" value="1"/>
</dbReference>
<evidence type="ECO:0000256" key="2">
    <source>
        <dbReference type="ARBA" id="ARBA00034247"/>
    </source>
</evidence>
<keyword evidence="4" id="KW-0472">Membrane</keyword>
<dbReference type="SUPFAM" id="SSF55073">
    <property type="entry name" value="Nucleotide cyclase"/>
    <property type="match status" value="1"/>
</dbReference>
<dbReference type="Gene3D" id="6.10.340.10">
    <property type="match status" value="1"/>
</dbReference>
<dbReference type="GO" id="GO:0052621">
    <property type="term" value="F:diguanylate cyclase activity"/>
    <property type="evidence" value="ECO:0007669"/>
    <property type="project" value="UniProtKB-EC"/>
</dbReference>
<gene>
    <name evidence="6" type="primary">pleD_5</name>
    <name evidence="6" type="ORF">AW11_00970</name>
</gene>
<dbReference type="Gene3D" id="3.30.70.270">
    <property type="match status" value="1"/>
</dbReference>
<dbReference type="PANTHER" id="PTHR45138:SF9">
    <property type="entry name" value="DIGUANYLATE CYCLASE DGCM-RELATED"/>
    <property type="match status" value="1"/>
</dbReference>
<dbReference type="Proteomes" id="UP000022141">
    <property type="component" value="Unassembled WGS sequence"/>
</dbReference>
<dbReference type="PROSITE" id="PS50887">
    <property type="entry name" value="GGDEF"/>
    <property type="match status" value="1"/>
</dbReference>
<dbReference type="AlphaFoldDB" id="A0A011QLP9"/>
<sequence>MTALLRTLRGALAVDWRAFLRAHWTQRSWPAGKALGWLGALFGVAFLAQILWLASDQRQVLESSERLLERTVPSTLEHFRVARNLEQLRLEGERVFSGRTPVARQQARFIVSLLSSHPAMLADSRVAALAREVDAFLSQAARQGMSEQHYAEWETLSSRLSLLADDISTEGVNLASADLQLMSTTMLRSQVKLALVLALVALFVGGFLFLIHRHLIRPLQEMDDALRELRSGQALTPFSTTAMAEIRAVEGAIGQLREVMHENDEARRQLHFLATTDSLTGMFNRRHFMALAEDELRRAHRYGRPICVGMADLDNFKGINDGHGHAVGDRVLQSLAELFGHTLRQSDWVCRYGGEEFAFLFTETTLDEAHRLAERLRQHAAETSIDVGDGSGGLQLTLSLGLADASTGSLEAALGRADTALYAAKEEGRNRVVIAASAKTPRPPPEEGKDLDSPTGERGRK</sequence>
<evidence type="ECO:0000256" key="4">
    <source>
        <dbReference type="SAM" id="Phobius"/>
    </source>
</evidence>
<dbReference type="FunFam" id="3.30.70.270:FF:000001">
    <property type="entry name" value="Diguanylate cyclase domain protein"/>
    <property type="match status" value="1"/>
</dbReference>
<dbReference type="eggNOG" id="COG3706">
    <property type="taxonomic scope" value="Bacteria"/>
</dbReference>
<dbReference type="InterPro" id="IPR029787">
    <property type="entry name" value="Nucleotide_cyclase"/>
</dbReference>
<comment type="catalytic activity">
    <reaction evidence="2">
        <text>2 GTP = 3',3'-c-di-GMP + 2 diphosphate</text>
        <dbReference type="Rhea" id="RHEA:24898"/>
        <dbReference type="ChEBI" id="CHEBI:33019"/>
        <dbReference type="ChEBI" id="CHEBI:37565"/>
        <dbReference type="ChEBI" id="CHEBI:58805"/>
        <dbReference type="EC" id="2.7.7.65"/>
    </reaction>
</comment>
<dbReference type="EC" id="2.7.7.65" evidence="1"/>
<accession>A0A011QLP9</accession>
<dbReference type="STRING" id="1454004.AW11_00970"/>
<feature type="transmembrane region" description="Helical" evidence="4">
    <location>
        <begin position="191"/>
        <end position="211"/>
    </location>
</feature>
<dbReference type="CDD" id="cd01949">
    <property type="entry name" value="GGDEF"/>
    <property type="match status" value="1"/>
</dbReference>
<evidence type="ECO:0000313" key="7">
    <source>
        <dbReference type="Proteomes" id="UP000022141"/>
    </source>
</evidence>
<feature type="transmembrane region" description="Helical" evidence="4">
    <location>
        <begin position="34"/>
        <end position="54"/>
    </location>
</feature>
<dbReference type="InterPro" id="IPR043128">
    <property type="entry name" value="Rev_trsase/Diguanyl_cyclase"/>
</dbReference>